<dbReference type="PROSITE" id="PS50294">
    <property type="entry name" value="WD_REPEATS_REGION"/>
    <property type="match status" value="2"/>
</dbReference>
<dbReference type="EMBL" id="JAHRHJ020000009">
    <property type="protein sequence ID" value="KAH9302211.1"/>
    <property type="molecule type" value="Genomic_DNA"/>
</dbReference>
<organism evidence="4 5">
    <name type="scientific">Taxus chinensis</name>
    <name type="common">Chinese yew</name>
    <name type="synonym">Taxus wallichiana var. chinensis</name>
    <dbReference type="NCBI Taxonomy" id="29808"/>
    <lineage>
        <taxon>Eukaryota</taxon>
        <taxon>Viridiplantae</taxon>
        <taxon>Streptophyta</taxon>
        <taxon>Embryophyta</taxon>
        <taxon>Tracheophyta</taxon>
        <taxon>Spermatophyta</taxon>
        <taxon>Pinopsida</taxon>
        <taxon>Pinidae</taxon>
        <taxon>Conifers II</taxon>
        <taxon>Cupressales</taxon>
        <taxon>Taxaceae</taxon>
        <taxon>Taxus</taxon>
    </lineage>
</organism>
<dbReference type="PANTHER" id="PTHR18763">
    <property type="entry name" value="WD-REPEAT PROTEIN 18"/>
    <property type="match status" value="1"/>
</dbReference>
<dbReference type="SUPFAM" id="SSF50978">
    <property type="entry name" value="WD40 repeat-like"/>
    <property type="match status" value="1"/>
</dbReference>
<dbReference type="PROSITE" id="PS50082">
    <property type="entry name" value="WD_REPEATS_2"/>
    <property type="match status" value="2"/>
</dbReference>
<dbReference type="Pfam" id="PF00400">
    <property type="entry name" value="WD40"/>
    <property type="match status" value="3"/>
</dbReference>
<dbReference type="GO" id="GO:0006364">
    <property type="term" value="P:rRNA processing"/>
    <property type="evidence" value="ECO:0007669"/>
    <property type="project" value="TreeGrafter"/>
</dbReference>
<dbReference type="PANTHER" id="PTHR18763:SF3">
    <property type="entry name" value="OS09G0477800 PROTEIN"/>
    <property type="match status" value="1"/>
</dbReference>
<keyword evidence="2" id="KW-0677">Repeat</keyword>
<comment type="caution">
    <text evidence="4">The sequence shown here is derived from an EMBL/GenBank/DDBJ whole genome shotgun (WGS) entry which is preliminary data.</text>
</comment>
<evidence type="ECO:0000313" key="5">
    <source>
        <dbReference type="Proteomes" id="UP000824469"/>
    </source>
</evidence>
<dbReference type="AlphaFoldDB" id="A0AA38CIU9"/>
<dbReference type="GO" id="GO:0120330">
    <property type="term" value="C:rixosome complex"/>
    <property type="evidence" value="ECO:0007669"/>
    <property type="project" value="TreeGrafter"/>
</dbReference>
<dbReference type="Gene3D" id="2.130.10.10">
    <property type="entry name" value="YVTN repeat-like/Quinoprotein amine dehydrogenase"/>
    <property type="match status" value="2"/>
</dbReference>
<dbReference type="GO" id="GO:0005656">
    <property type="term" value="C:nuclear pre-replicative complex"/>
    <property type="evidence" value="ECO:0007669"/>
    <property type="project" value="TreeGrafter"/>
</dbReference>
<feature type="repeat" description="WD" evidence="3">
    <location>
        <begin position="131"/>
        <end position="162"/>
    </location>
</feature>
<name>A0AA38CIU9_TAXCH</name>
<dbReference type="GO" id="GO:0006261">
    <property type="term" value="P:DNA-templated DNA replication"/>
    <property type="evidence" value="ECO:0007669"/>
    <property type="project" value="TreeGrafter"/>
</dbReference>
<keyword evidence="5" id="KW-1185">Reference proteome</keyword>
<dbReference type="OMA" id="GVNARIY"/>
<gene>
    <name evidence="4" type="ORF">KI387_013794</name>
</gene>
<feature type="repeat" description="WD" evidence="3">
    <location>
        <begin position="282"/>
        <end position="314"/>
    </location>
</feature>
<keyword evidence="1 3" id="KW-0853">WD repeat</keyword>
<reference evidence="4 5" key="1">
    <citation type="journal article" date="2021" name="Nat. Plants">
        <title>The Taxus genome provides insights into paclitaxel biosynthesis.</title>
        <authorList>
            <person name="Xiong X."/>
            <person name="Gou J."/>
            <person name="Liao Q."/>
            <person name="Li Y."/>
            <person name="Zhou Q."/>
            <person name="Bi G."/>
            <person name="Li C."/>
            <person name="Du R."/>
            <person name="Wang X."/>
            <person name="Sun T."/>
            <person name="Guo L."/>
            <person name="Liang H."/>
            <person name="Lu P."/>
            <person name="Wu Y."/>
            <person name="Zhang Z."/>
            <person name="Ro D.K."/>
            <person name="Shang Y."/>
            <person name="Huang S."/>
            <person name="Yan J."/>
        </authorList>
    </citation>
    <scope>NUCLEOTIDE SEQUENCE [LARGE SCALE GENOMIC DNA]</scope>
    <source>
        <strain evidence="4">Ta-2019</strain>
    </source>
</reference>
<accession>A0AA38CIU9</accession>
<dbReference type="PRINTS" id="PR00320">
    <property type="entry name" value="GPROTEINBRPT"/>
</dbReference>
<evidence type="ECO:0000256" key="3">
    <source>
        <dbReference type="PROSITE-ProRule" id="PRU00221"/>
    </source>
</evidence>
<dbReference type="InterPro" id="IPR020472">
    <property type="entry name" value="WD40_PAC1"/>
</dbReference>
<dbReference type="InterPro" id="IPR015943">
    <property type="entry name" value="WD40/YVTN_repeat-like_dom_sf"/>
</dbReference>
<dbReference type="SMART" id="SM00320">
    <property type="entry name" value="WD40"/>
    <property type="match status" value="5"/>
</dbReference>
<evidence type="ECO:0000256" key="1">
    <source>
        <dbReference type="ARBA" id="ARBA00022574"/>
    </source>
</evidence>
<dbReference type="InterPro" id="IPR036322">
    <property type="entry name" value="WD40_repeat_dom_sf"/>
</dbReference>
<proteinExistence type="predicted"/>
<protein>
    <submittedName>
        <fullName evidence="4">Uncharacterized protein</fullName>
    </submittedName>
</protein>
<evidence type="ECO:0000256" key="2">
    <source>
        <dbReference type="ARBA" id="ARBA00022737"/>
    </source>
</evidence>
<evidence type="ECO:0000313" key="4">
    <source>
        <dbReference type="EMBL" id="KAH9302211.1"/>
    </source>
</evidence>
<dbReference type="Proteomes" id="UP000824469">
    <property type="component" value="Unassembled WGS sequence"/>
</dbReference>
<dbReference type="InterPro" id="IPR045227">
    <property type="entry name" value="WDR18/Ipi3/RID3"/>
</dbReference>
<dbReference type="InterPro" id="IPR001680">
    <property type="entry name" value="WD40_rpt"/>
</dbReference>
<sequence>MNLNHDSTQMVSEMVLACSPSAAGIVTVWDLSTGLELLHFHGCSSPRNAITTIGNDTSFFAASQVLEPFAISPPSICFWTWSSPQIHHRIFPSEQIGPLACTSNGVYLAGGGYSGQIYIWELPSGQLTRSWHAHKNTVRSLILSDDESLLVSSGDDGFVSVWPLIRILDIAEGLDGETQLPCLYSWAAHSFPVTGIASGIGGCNAVVVSCSLDCTLKIWSLGLGTHLRTLRLPCGINSIVVDPFEHALYAGGIDGRIYVAVLKVYFRGNDEISDEDGIIGSLFDHNGPITALSFRMDGTTLVSASEDCTICLWDTCTNCVVRMFNYSRGPVINILVLPLLPQVSSPSYYGLQFASHDSYVDIVNESLHNLTYPKDMPLIFLPKIERASIDVETQCHSIGIMERRIKELEAMKANLVVVNEDRRRA</sequence>